<reference evidence="3" key="1">
    <citation type="journal article" date="2019" name="Int. J. Syst. Evol. Microbiol.">
        <title>The Global Catalogue of Microorganisms (GCM) 10K type strain sequencing project: providing services to taxonomists for standard genome sequencing and annotation.</title>
        <authorList>
            <consortium name="The Broad Institute Genomics Platform"/>
            <consortium name="The Broad Institute Genome Sequencing Center for Infectious Disease"/>
            <person name="Wu L."/>
            <person name="Ma J."/>
        </authorList>
    </citation>
    <scope>NUCLEOTIDE SEQUENCE [LARGE SCALE GENOMIC DNA]</scope>
    <source>
        <strain evidence="3">KCTC 52127</strain>
    </source>
</reference>
<comment type="caution">
    <text evidence="2">The sequence shown here is derived from an EMBL/GenBank/DDBJ whole genome shotgun (WGS) entry which is preliminary data.</text>
</comment>
<dbReference type="PANTHER" id="PTHR33987">
    <property type="entry name" value="CALCINEURIN-LIKE METALLO-PHOSPHOESTERASE SUPERFAMILY PROTEIN"/>
    <property type="match status" value="1"/>
</dbReference>
<dbReference type="Proteomes" id="UP001597508">
    <property type="component" value="Unassembled WGS sequence"/>
</dbReference>
<dbReference type="SUPFAM" id="SSF56300">
    <property type="entry name" value="Metallo-dependent phosphatases"/>
    <property type="match status" value="1"/>
</dbReference>
<dbReference type="InterPro" id="IPR029052">
    <property type="entry name" value="Metallo-depent_PP-like"/>
</dbReference>
<name>A0ABW5LV79_9FLAO</name>
<keyword evidence="3" id="KW-1185">Reference proteome</keyword>
<keyword evidence="2" id="KW-0378">Hydrolase</keyword>
<dbReference type="Pfam" id="PF09423">
    <property type="entry name" value="PhoD"/>
    <property type="match status" value="1"/>
</dbReference>
<dbReference type="PANTHER" id="PTHR33987:SF1">
    <property type="entry name" value="CALCINEURIN-LIKE METALLO-PHOSPHOESTERASE SUPERFAMILY PROTEIN"/>
    <property type="match status" value="1"/>
</dbReference>
<dbReference type="EMBL" id="JBHULH010000004">
    <property type="protein sequence ID" value="MFD2567973.1"/>
    <property type="molecule type" value="Genomic_DNA"/>
</dbReference>
<dbReference type="Gene3D" id="3.60.21.70">
    <property type="entry name" value="PhoD-like phosphatase"/>
    <property type="match status" value="1"/>
</dbReference>
<dbReference type="CDD" id="cd07389">
    <property type="entry name" value="MPP_PhoD"/>
    <property type="match status" value="1"/>
</dbReference>
<evidence type="ECO:0000313" key="2">
    <source>
        <dbReference type="EMBL" id="MFD2567973.1"/>
    </source>
</evidence>
<dbReference type="GO" id="GO:0004035">
    <property type="term" value="F:alkaline phosphatase activity"/>
    <property type="evidence" value="ECO:0007669"/>
    <property type="project" value="UniProtKB-EC"/>
</dbReference>
<organism evidence="2 3">
    <name type="scientific">Pseudotenacibaculum haliotis</name>
    <dbReference type="NCBI Taxonomy" id="1862138"/>
    <lineage>
        <taxon>Bacteria</taxon>
        <taxon>Pseudomonadati</taxon>
        <taxon>Bacteroidota</taxon>
        <taxon>Flavobacteriia</taxon>
        <taxon>Flavobacteriales</taxon>
        <taxon>Flavobacteriaceae</taxon>
        <taxon>Pseudotenacibaculum</taxon>
    </lineage>
</organism>
<gene>
    <name evidence="2" type="ORF">ACFSRZ_11355</name>
</gene>
<proteinExistence type="predicted"/>
<dbReference type="EC" id="3.1.3.1" evidence="2"/>
<dbReference type="RefSeq" id="WP_379666677.1">
    <property type="nucleotide sequence ID" value="NZ_JBHULH010000004.1"/>
</dbReference>
<evidence type="ECO:0000313" key="3">
    <source>
        <dbReference type="Proteomes" id="UP001597508"/>
    </source>
</evidence>
<feature type="domain" description="PhoD-like phosphatase metallophosphatase" evidence="1">
    <location>
        <begin position="4"/>
        <end position="232"/>
    </location>
</feature>
<sequence>MKIAFTSCVRYEAFKEQKEWDYIYDADPDYLFLLGDNIYMDYGIWPFTQEYVTAPRNYSLEKFTKVMETKYRNQFEKVPNFQKLLDKMRSKNGFFATWDDHDFAWNNAKGALVDKQKKEVSRKLFHKYTQCSTNMPHVYYHVDTPLARVIFLDNRYDAEKKGKDSKLISEEQFLFIEQALQHTLPYTILCGGITLTQSSEKWSQYPSQLQRLCFLLEKKERVLFLAGDVHYNKFVPAKFLGKLNCITPPQLIASGMHINLLGLGISADNRHNWGLLELEKDHAKVQFFNRGKIQQRKSEKASDWLQKNLF</sequence>
<dbReference type="InterPro" id="IPR038607">
    <property type="entry name" value="PhoD-like_sf"/>
</dbReference>
<evidence type="ECO:0000259" key="1">
    <source>
        <dbReference type="Pfam" id="PF09423"/>
    </source>
</evidence>
<protein>
    <submittedName>
        <fullName evidence="2">Alkaline phosphatase D family protein</fullName>
        <ecNumber evidence="2">3.1.3.1</ecNumber>
    </submittedName>
</protein>
<accession>A0ABW5LV79</accession>
<dbReference type="InterPro" id="IPR018946">
    <property type="entry name" value="PhoD-like_MPP"/>
</dbReference>